<evidence type="ECO:0000256" key="1">
    <source>
        <dbReference type="SAM" id="Phobius"/>
    </source>
</evidence>
<proteinExistence type="predicted"/>
<evidence type="ECO:0000313" key="3">
    <source>
        <dbReference type="Proteomes" id="UP000590738"/>
    </source>
</evidence>
<dbReference type="EMBL" id="JACGCZ010000049">
    <property type="protein sequence ID" value="MBA6145083.1"/>
    <property type="molecule type" value="Genomic_DNA"/>
</dbReference>
<reference evidence="2 3" key="1">
    <citation type="submission" date="2020-07" db="EMBL/GenBank/DDBJ databases">
        <title>Diversity of carbapenemase encoding genes among Pseudomonas putida group clinical isolates in a tertiary Brazilian hospital.</title>
        <authorList>
            <person name="Alberto-Lei F."/>
            <person name="Nodari C.S."/>
            <person name="Streling A.P."/>
            <person name="Paulino J.T."/>
            <person name="Bessa-Neto F.O."/>
            <person name="Cayo R."/>
            <person name="Gales A.C."/>
        </authorList>
    </citation>
    <scope>NUCLEOTIDE SEQUENCE [LARGE SCALE GENOMIC DNA]</scope>
    <source>
        <strain evidence="2 3">12273</strain>
    </source>
</reference>
<dbReference type="Proteomes" id="UP000590738">
    <property type="component" value="Unassembled WGS sequence"/>
</dbReference>
<protein>
    <submittedName>
        <fullName evidence="2">Uncharacterized protein</fullName>
    </submittedName>
</protein>
<evidence type="ECO:0000313" key="2">
    <source>
        <dbReference type="EMBL" id="MBA6145083.1"/>
    </source>
</evidence>
<dbReference type="AlphaFoldDB" id="A0A7W2LQA6"/>
<name>A0A7W2LQA6_9PSED</name>
<keyword evidence="1" id="KW-1133">Transmembrane helix</keyword>
<keyword evidence="1" id="KW-0472">Membrane</keyword>
<feature type="transmembrane region" description="Helical" evidence="1">
    <location>
        <begin position="47"/>
        <end position="73"/>
    </location>
</feature>
<organism evidence="2 3">
    <name type="scientific">Pseudomonas juntendi</name>
    <dbReference type="NCBI Taxonomy" id="2666183"/>
    <lineage>
        <taxon>Bacteria</taxon>
        <taxon>Pseudomonadati</taxon>
        <taxon>Pseudomonadota</taxon>
        <taxon>Gammaproteobacteria</taxon>
        <taxon>Pseudomonadales</taxon>
        <taxon>Pseudomonadaceae</taxon>
        <taxon>Pseudomonas</taxon>
    </lineage>
</organism>
<accession>A0A7W2LQA6</accession>
<sequence>MTIGFQSVFDNGLFQIDSDFRLSTIAHRQDFAGPFGTLSTPFVATPYYFDVGIAAHVGAVFFACDTPIFIALMSKVGTTWRFRCSTTAVIRIYAYADQDVPFTNDGFQTFNSAGILTYDSGAKILRPVDIVRGAGNGVTKNWPGPSANYAAGIGNYPKRIVGAAQAGIPYMVMFSYGVTVGPTTYGVGESPILSRPVGGGGVPPPPASPAMQPPTLMCIDVSGH</sequence>
<comment type="caution">
    <text evidence="2">The sequence shown here is derived from an EMBL/GenBank/DDBJ whole genome shotgun (WGS) entry which is preliminary data.</text>
</comment>
<keyword evidence="1" id="KW-0812">Transmembrane</keyword>
<gene>
    <name evidence="2" type="ORF">H4B97_21885</name>
</gene>
<dbReference type="RefSeq" id="WP_182334032.1">
    <property type="nucleotide sequence ID" value="NZ_JACGCZ010000049.1"/>
</dbReference>